<evidence type="ECO:0000256" key="3">
    <source>
        <dbReference type="ARBA" id="ARBA00023274"/>
    </source>
</evidence>
<dbReference type="FunFam" id="4.10.950.10:FF:000001">
    <property type="entry name" value="50S ribosomal protein L2"/>
    <property type="match status" value="1"/>
</dbReference>
<dbReference type="InterPro" id="IPR014726">
    <property type="entry name" value="Ribosomal_uL2_dom3"/>
</dbReference>
<dbReference type="InterPro" id="IPR008991">
    <property type="entry name" value="Translation_prot_SH3-like_sf"/>
</dbReference>
<gene>
    <name evidence="5" type="primary">rplB</name>
    <name evidence="9" type="ORF">C4541_07960</name>
</gene>
<comment type="subunit">
    <text evidence="5">Part of the 50S ribosomal subunit. Forms a bridge to the 30S subunit in the 70S ribosome.</text>
</comment>
<dbReference type="Proteomes" id="UP000266426">
    <property type="component" value="Unassembled WGS sequence"/>
</dbReference>
<dbReference type="PIRSF" id="PIRSF002158">
    <property type="entry name" value="Ribosomal_L2"/>
    <property type="match status" value="1"/>
</dbReference>
<dbReference type="NCBIfam" id="TIGR01171">
    <property type="entry name" value="rplB_bact"/>
    <property type="match status" value="1"/>
</dbReference>
<evidence type="ECO:0000259" key="7">
    <source>
        <dbReference type="SMART" id="SM01382"/>
    </source>
</evidence>
<dbReference type="SMART" id="SM01383">
    <property type="entry name" value="Ribosomal_L2"/>
    <property type="match status" value="1"/>
</dbReference>
<comment type="function">
    <text evidence="5">One of the primary rRNA binding proteins. Required for association of the 30S and 50S subunits to form the 70S ribosome, for tRNA binding and peptide bond formation. It has been suggested to have peptidyltransferase activity; this is somewhat controversial. Makes several contacts with the 16S rRNA in the 70S ribosome.</text>
</comment>
<comment type="caution">
    <text evidence="9">The sequence shown here is derived from an EMBL/GenBank/DDBJ whole genome shotgun (WGS) entry which is preliminary data.</text>
</comment>
<feature type="compositionally biased region" description="Basic residues" evidence="6">
    <location>
        <begin position="210"/>
        <end position="220"/>
    </location>
</feature>
<dbReference type="Gene3D" id="2.40.50.140">
    <property type="entry name" value="Nucleic acid-binding proteins"/>
    <property type="match status" value="1"/>
</dbReference>
<accession>A0A3A4QWR3</accession>
<protein>
    <recommendedName>
        <fullName evidence="4 5">Large ribosomal subunit protein uL2</fullName>
    </recommendedName>
</protein>
<dbReference type="Pfam" id="PF03947">
    <property type="entry name" value="Ribosomal_L2_C"/>
    <property type="match status" value="1"/>
</dbReference>
<evidence type="ECO:0000256" key="1">
    <source>
        <dbReference type="ARBA" id="ARBA00005636"/>
    </source>
</evidence>
<dbReference type="InterPro" id="IPR014722">
    <property type="entry name" value="Rib_uL2_dom2"/>
</dbReference>
<dbReference type="PANTHER" id="PTHR13691">
    <property type="entry name" value="RIBOSOMAL PROTEIN L2"/>
    <property type="match status" value="1"/>
</dbReference>
<dbReference type="InterPro" id="IPR022669">
    <property type="entry name" value="Ribosomal_uL2_C"/>
</dbReference>
<dbReference type="EMBL" id="QZJZ01000067">
    <property type="protein sequence ID" value="RJP58380.1"/>
    <property type="molecule type" value="Genomic_DNA"/>
</dbReference>
<reference evidence="9 10" key="1">
    <citation type="journal article" date="2017" name="ISME J.">
        <title>Energy and carbon metabolisms in a deep terrestrial subsurface fluid microbial community.</title>
        <authorList>
            <person name="Momper L."/>
            <person name="Jungbluth S.P."/>
            <person name="Lee M.D."/>
            <person name="Amend J.P."/>
        </authorList>
    </citation>
    <scope>NUCLEOTIDE SEQUENCE [LARGE SCALE GENOMIC DNA]</scope>
    <source>
        <strain evidence="9">SURF_26</strain>
    </source>
</reference>
<evidence type="ECO:0000313" key="9">
    <source>
        <dbReference type="EMBL" id="RJP58380.1"/>
    </source>
</evidence>
<evidence type="ECO:0000256" key="2">
    <source>
        <dbReference type="ARBA" id="ARBA00022980"/>
    </source>
</evidence>
<dbReference type="InterPro" id="IPR012340">
    <property type="entry name" value="NA-bd_OB-fold"/>
</dbReference>
<dbReference type="FunFam" id="2.30.30.30:FF:000001">
    <property type="entry name" value="50S ribosomal protein L2"/>
    <property type="match status" value="1"/>
</dbReference>
<dbReference type="Gene3D" id="4.10.950.10">
    <property type="entry name" value="Ribosomal protein L2, domain 3"/>
    <property type="match status" value="1"/>
</dbReference>
<proteinExistence type="inferred from homology"/>
<dbReference type="GO" id="GO:0003735">
    <property type="term" value="F:structural constituent of ribosome"/>
    <property type="evidence" value="ECO:0007669"/>
    <property type="project" value="InterPro"/>
</dbReference>
<dbReference type="InterPro" id="IPR005880">
    <property type="entry name" value="Ribosomal_uL2_bac/org-type"/>
</dbReference>
<evidence type="ECO:0000313" key="10">
    <source>
        <dbReference type="Proteomes" id="UP000266426"/>
    </source>
</evidence>
<evidence type="ECO:0000256" key="5">
    <source>
        <dbReference type="HAMAP-Rule" id="MF_01320"/>
    </source>
</evidence>
<dbReference type="HAMAP" id="MF_01320_B">
    <property type="entry name" value="Ribosomal_uL2_B"/>
    <property type="match status" value="1"/>
</dbReference>
<dbReference type="PANTHER" id="PTHR13691:SF5">
    <property type="entry name" value="LARGE RIBOSOMAL SUBUNIT PROTEIN UL2M"/>
    <property type="match status" value="1"/>
</dbReference>
<feature type="domain" description="Large ribosomal subunit protein uL2 RNA-binding" evidence="8">
    <location>
        <begin position="42"/>
        <end position="118"/>
    </location>
</feature>
<dbReference type="Pfam" id="PF00181">
    <property type="entry name" value="Ribosomal_L2_N"/>
    <property type="match status" value="1"/>
</dbReference>
<name>A0A3A4QWR3_9BACT</name>
<dbReference type="GO" id="GO:0002181">
    <property type="term" value="P:cytoplasmic translation"/>
    <property type="evidence" value="ECO:0007669"/>
    <property type="project" value="TreeGrafter"/>
</dbReference>
<dbReference type="Gene3D" id="2.30.30.30">
    <property type="match status" value="1"/>
</dbReference>
<dbReference type="InterPro" id="IPR022671">
    <property type="entry name" value="Ribosomal_uL2_CS"/>
</dbReference>
<dbReference type="AlphaFoldDB" id="A0A3A4QWR3"/>
<dbReference type="InterPro" id="IPR002171">
    <property type="entry name" value="Ribosomal_uL2"/>
</dbReference>
<keyword evidence="2 5" id="KW-0689">Ribosomal protein</keyword>
<dbReference type="SUPFAM" id="SSF50249">
    <property type="entry name" value="Nucleic acid-binding proteins"/>
    <property type="match status" value="1"/>
</dbReference>
<evidence type="ECO:0000259" key="8">
    <source>
        <dbReference type="SMART" id="SM01383"/>
    </source>
</evidence>
<comment type="similarity">
    <text evidence="1 5">Belongs to the universal ribosomal protein uL2 family.</text>
</comment>
<evidence type="ECO:0000256" key="6">
    <source>
        <dbReference type="SAM" id="MobiDB-lite"/>
    </source>
</evidence>
<evidence type="ECO:0000256" key="4">
    <source>
        <dbReference type="ARBA" id="ARBA00035242"/>
    </source>
</evidence>
<dbReference type="GO" id="GO:0016740">
    <property type="term" value="F:transferase activity"/>
    <property type="evidence" value="ECO:0007669"/>
    <property type="project" value="InterPro"/>
</dbReference>
<organism evidence="9 10">
    <name type="scientific">Candidatus Auribacter fodinae</name>
    <dbReference type="NCBI Taxonomy" id="2093366"/>
    <lineage>
        <taxon>Bacteria</taxon>
        <taxon>Pseudomonadati</taxon>
        <taxon>Candidatus Auribacterota</taxon>
        <taxon>Candidatus Auribacteria</taxon>
        <taxon>Candidatus Auribacterales</taxon>
        <taxon>Candidatus Auribacteraceae</taxon>
        <taxon>Candidatus Auribacter</taxon>
    </lineage>
</organism>
<dbReference type="InterPro" id="IPR022666">
    <property type="entry name" value="Ribosomal_uL2_RNA-bd_dom"/>
</dbReference>
<feature type="domain" description="Large ribosomal subunit protein uL2 C-terminal" evidence="7">
    <location>
        <begin position="124"/>
        <end position="252"/>
    </location>
</feature>
<sequence>MALKKFKPTSPARRFASGPAFDEITKNAPEKSLCEKLVSSGGRNSTGRITVRRRGGGHKKTYRIIDFKRDKFGVSGKVVAVEYDPNRTSRIALVQYVDGEKRYILAPVGLNVGDVVMSGEKAEIEVGNALPLSIIPLGMQVHNIELKEKKGGQIARSAGSAATIMAREGGFAFLKFPSGEVRKVSVACYATIGQIGNMDHMNIRVGKAGRNRWKGNRPKVRGVAMNPVDHPMGGGEGRTSGGRHPCSPWGWITKGKKTRDKHKSSDKYIVKRRNK</sequence>
<dbReference type="FunFam" id="2.40.50.140:FF:000003">
    <property type="entry name" value="50S ribosomal protein L2"/>
    <property type="match status" value="1"/>
</dbReference>
<dbReference type="SMART" id="SM01382">
    <property type="entry name" value="Ribosomal_L2_C"/>
    <property type="match status" value="1"/>
</dbReference>
<feature type="region of interest" description="Disordered" evidence="6">
    <location>
        <begin position="210"/>
        <end position="275"/>
    </location>
</feature>
<dbReference type="SUPFAM" id="SSF50104">
    <property type="entry name" value="Translation proteins SH3-like domain"/>
    <property type="match status" value="1"/>
</dbReference>
<keyword evidence="3 5" id="KW-0687">Ribonucleoprotein</keyword>
<dbReference type="GO" id="GO:0015934">
    <property type="term" value="C:large ribosomal subunit"/>
    <property type="evidence" value="ECO:0007669"/>
    <property type="project" value="InterPro"/>
</dbReference>
<keyword evidence="5" id="KW-0694">RNA-binding</keyword>
<dbReference type="GO" id="GO:0019843">
    <property type="term" value="F:rRNA binding"/>
    <property type="evidence" value="ECO:0007669"/>
    <property type="project" value="UniProtKB-UniRule"/>
</dbReference>
<keyword evidence="5" id="KW-0699">rRNA-binding</keyword>
<dbReference type="PROSITE" id="PS00467">
    <property type="entry name" value="RIBOSOMAL_L2"/>
    <property type="match status" value="1"/>
</dbReference>